<keyword evidence="3" id="KW-1185">Reference proteome</keyword>
<evidence type="ECO:0000313" key="2">
    <source>
        <dbReference type="EMBL" id="PQM41132.1"/>
    </source>
</evidence>
<gene>
    <name evidence="2" type="ORF">Pyn_18009</name>
</gene>
<organism evidence="2 3">
    <name type="scientific">Prunus yedoensis var. nudiflora</name>
    <dbReference type="NCBI Taxonomy" id="2094558"/>
    <lineage>
        <taxon>Eukaryota</taxon>
        <taxon>Viridiplantae</taxon>
        <taxon>Streptophyta</taxon>
        <taxon>Embryophyta</taxon>
        <taxon>Tracheophyta</taxon>
        <taxon>Spermatophyta</taxon>
        <taxon>Magnoliopsida</taxon>
        <taxon>eudicotyledons</taxon>
        <taxon>Gunneridae</taxon>
        <taxon>Pentapetalae</taxon>
        <taxon>rosids</taxon>
        <taxon>fabids</taxon>
        <taxon>Rosales</taxon>
        <taxon>Rosaceae</taxon>
        <taxon>Amygdaloideae</taxon>
        <taxon>Amygdaleae</taxon>
        <taxon>Prunus</taxon>
    </lineage>
</organism>
<evidence type="ECO:0000313" key="3">
    <source>
        <dbReference type="Proteomes" id="UP000250321"/>
    </source>
</evidence>
<evidence type="ECO:0000259" key="1">
    <source>
        <dbReference type="Pfam" id="PF23622"/>
    </source>
</evidence>
<dbReference type="STRING" id="2094558.A0A314UWZ2"/>
<dbReference type="InterPro" id="IPR055357">
    <property type="entry name" value="LRR_At1g61320_AtMIF1"/>
</dbReference>
<dbReference type="Proteomes" id="UP000250321">
    <property type="component" value="Unassembled WGS sequence"/>
</dbReference>
<feature type="domain" description="At1g61320/AtMIF1 LRR" evidence="1">
    <location>
        <begin position="35"/>
        <end position="127"/>
    </location>
</feature>
<name>A0A314UWZ2_PRUYE</name>
<accession>A0A314UWZ2</accession>
<dbReference type="Pfam" id="PF23622">
    <property type="entry name" value="LRR_At1g61320_AtMIF1"/>
    <property type="match status" value="1"/>
</dbReference>
<sequence>MIISLALLPRVVGDEYILLYSSIGLVTYKLRVWGSEEKKKIQKAAKCPHHYLKVVEVLDYCGRRNIVEHVMFLIENAFALEKLVIYPTTRECHHSRSKWGKRERLKEAKARHHAMHLKNKVPATVEFVCL</sequence>
<dbReference type="EMBL" id="PJQY01002985">
    <property type="protein sequence ID" value="PQM41132.1"/>
    <property type="molecule type" value="Genomic_DNA"/>
</dbReference>
<comment type="caution">
    <text evidence="2">The sequence shown here is derived from an EMBL/GenBank/DDBJ whole genome shotgun (WGS) entry which is preliminary data.</text>
</comment>
<reference evidence="2 3" key="1">
    <citation type="submission" date="2018-02" db="EMBL/GenBank/DDBJ databases">
        <title>Draft genome of wild Prunus yedoensis var. nudiflora.</title>
        <authorList>
            <person name="Baek S."/>
            <person name="Kim J.-H."/>
            <person name="Choi K."/>
            <person name="Kim G.-B."/>
            <person name="Cho A."/>
            <person name="Jang H."/>
            <person name="Shin C.-H."/>
            <person name="Yu H.-J."/>
            <person name="Mun J.-H."/>
        </authorList>
    </citation>
    <scope>NUCLEOTIDE SEQUENCE [LARGE SCALE GENOMIC DNA]</scope>
    <source>
        <strain evidence="3">cv. Jeju island</strain>
        <tissue evidence="2">Leaf</tissue>
    </source>
</reference>
<dbReference type="OrthoDB" id="1750985at2759"/>
<dbReference type="AlphaFoldDB" id="A0A314UWZ2"/>
<protein>
    <submittedName>
        <fullName evidence="2">F-box/FBD/LRR-repeat protein</fullName>
    </submittedName>
</protein>
<proteinExistence type="predicted"/>